<keyword evidence="2" id="KW-0808">Transferase</keyword>
<dbReference type="Gene3D" id="3.40.630.30">
    <property type="match status" value="1"/>
</dbReference>
<feature type="domain" description="N-acetyltransferase" evidence="1">
    <location>
        <begin position="121"/>
        <end position="170"/>
    </location>
</feature>
<comment type="caution">
    <text evidence="2">The sequence shown here is derived from an EMBL/GenBank/DDBJ whole genome shotgun (WGS) entry which is preliminary data.</text>
</comment>
<dbReference type="EC" id="2.3.1.-" evidence="2"/>
<proteinExistence type="predicted"/>
<dbReference type="InterPro" id="IPR016181">
    <property type="entry name" value="Acyl_CoA_acyltransferase"/>
</dbReference>
<dbReference type="GO" id="GO:0016746">
    <property type="term" value="F:acyltransferase activity"/>
    <property type="evidence" value="ECO:0007669"/>
    <property type="project" value="UniProtKB-KW"/>
</dbReference>
<dbReference type="InterPro" id="IPR032672">
    <property type="entry name" value="TmcA/NAT10/Kre33"/>
</dbReference>
<keyword evidence="2" id="KW-0012">Acyltransferase</keyword>
<dbReference type="InterPro" id="IPR038321">
    <property type="entry name" value="TmcA_C_sf"/>
</dbReference>
<gene>
    <name evidence="2" type="ORF">L3081_16375</name>
</gene>
<evidence type="ECO:0000313" key="3">
    <source>
        <dbReference type="Proteomes" id="UP001139646"/>
    </source>
</evidence>
<dbReference type="InterPro" id="IPR000182">
    <property type="entry name" value="GNAT_dom"/>
</dbReference>
<dbReference type="Gene3D" id="1.20.120.890">
    <property type="entry name" value="tRNA(Met) cytidine acetyltransferase, tail domain"/>
    <property type="match status" value="1"/>
</dbReference>
<dbReference type="SUPFAM" id="SSF55729">
    <property type="entry name" value="Acyl-CoA N-acyltransferases (Nat)"/>
    <property type="match status" value="1"/>
</dbReference>
<dbReference type="PANTHER" id="PTHR10925:SF5">
    <property type="entry name" value="RNA CYTIDINE ACETYLTRANSFERASE"/>
    <property type="match status" value="1"/>
</dbReference>
<dbReference type="EMBL" id="JAKKSL010000003">
    <property type="protein sequence ID" value="MCI2284676.1"/>
    <property type="molecule type" value="Genomic_DNA"/>
</dbReference>
<dbReference type="PANTHER" id="PTHR10925">
    <property type="entry name" value="N-ACETYLTRANSFERASE 10"/>
    <property type="match status" value="1"/>
</dbReference>
<accession>A0ABS9X373</accession>
<reference evidence="2" key="1">
    <citation type="submission" date="2022-01" db="EMBL/GenBank/DDBJ databases">
        <title>Colwellia maritima, isolated from seawater.</title>
        <authorList>
            <person name="Kristyanto S."/>
            <person name="Jung J."/>
            <person name="Jeon C.O."/>
        </authorList>
    </citation>
    <scope>NUCLEOTIDE SEQUENCE</scope>
    <source>
        <strain evidence="2">MSW7</strain>
    </source>
</reference>
<organism evidence="2 3">
    <name type="scientific">Colwellia maritima</name>
    <dbReference type="NCBI Taxonomy" id="2912588"/>
    <lineage>
        <taxon>Bacteria</taxon>
        <taxon>Pseudomonadati</taxon>
        <taxon>Pseudomonadota</taxon>
        <taxon>Gammaproteobacteria</taxon>
        <taxon>Alteromonadales</taxon>
        <taxon>Colwelliaceae</taxon>
        <taxon>Colwellia</taxon>
    </lineage>
</organism>
<evidence type="ECO:0000313" key="2">
    <source>
        <dbReference type="EMBL" id="MCI2284676.1"/>
    </source>
</evidence>
<protein>
    <submittedName>
        <fullName evidence="2">GNAT family N-acetyltransferase</fullName>
        <ecNumber evidence="2">2.3.1.-</ecNumber>
    </submittedName>
</protein>
<dbReference type="Proteomes" id="UP001139646">
    <property type="component" value="Unassembled WGS sequence"/>
</dbReference>
<dbReference type="CDD" id="cd04301">
    <property type="entry name" value="NAT_SF"/>
    <property type="match status" value="1"/>
</dbReference>
<keyword evidence="3" id="KW-1185">Reference proteome</keyword>
<evidence type="ECO:0000259" key="1">
    <source>
        <dbReference type="Pfam" id="PF13718"/>
    </source>
</evidence>
<name>A0ABS9X373_9GAMM</name>
<sequence length="304" mass="34133">MLLDNEQVKLVCLFANHYKKSDEGTITEGVLSQHVVAVALLIVEGSTCDNMIEAPLINAVNHGKKRLKNHFVPQSLLTQCGIERAFTYHYMRVMRIAVHPQVQQQGLGSYFLSKISEFSTAQGADFLASSFGATKSLLSFWLKNDFRIARIGFTQDKASGEQSSLVLKALTTSGEAELTGIVNEFYRSFDYLLTEEYKQLAVDLVLLILSDCPLNECSILSARDKANIVAFAEGYRQYSSCVFSLHLWLKQQLSGISILDESNYMVLISRIMQKHSVIDVCNTYGITGKRELEQLLRSKVRQLL</sequence>
<dbReference type="Pfam" id="PF13718">
    <property type="entry name" value="GNAT_acetyltr_2"/>
    <property type="match status" value="1"/>
</dbReference>